<keyword evidence="2" id="KW-1185">Reference proteome</keyword>
<sequence>MNPLTRQDTRPSIHSWWSDSNPGLRGPTINLHAVAKPLMRRMYHRQVLEFIRENCDSPLSRDVLETYSSYFPWDYVSHGTKIAILSELTNRTESDVEACAVVDSPVFYHIAQMLRWPDIETRRASCVLLRNLASHECTVPAILELNLLEQLVSLVGEEEDSELTQVAQEALCHIAQRDGAQAIVESPVLDHVLGLLESPRGAVRGRACDLVEKFAQHDSTLPAILKSKACVLLMSLWLDEDFGVAQSAEDALSCIAQRLEDAPAVDVKTLDHVLVLLESSNPDVKRWACSRMEVFSRRESTLSAMLESEACVRMMSLLRHEHPGVIWSAQIALSCISRMLDDAPAIVEKMLERVLDLIKSSDPKVRKWACDRVGGLARHESSLPAILGSRACEWLVSLLSDEHPGVIRSARNALSRVSQMLDNAPAIVSKVLNRIWDLIESPNPEVRRWACDRVGGLARHESTLPTILESKACVGLVSLLCDTHSDIIWSALSVLTDIARKLEGAQAIVKSKVLDVIFALLESSYLEVRQQAWILIGTLVCYESILLTVLESKAFVRLLSLLQDAHPQVVQSVIKALSQIAEKLDGAQAIVELSVLDDVFALLESLYSEVRQQTCTLIGKLVHHESILLTVLESKSFARLLSLLQDARPQVVQSVIEALSQIAEKLDGAQAIVELSVLDDIFALLESLYSEVRQQTCTLIGKLVHHKSILLTVLESKSFVRLLSLLQDARPQVVQSVIEALSQIAEKLDGAQAIVELSVLDDIFALLESSYLEIRQQTCTLIGKLVHHKSILLTVLESKSFARLLSLLQDARPQVVQSATKVLSRIAKKLEGAQAIVKAKALDNVSELIESSCWSIRFLACILIDALVHHESILPAILESKTCEGLMAFLLREATTSTYSIFALCALREISKWPIGAVILIDMPVMFEGLQELCQSSNYVVASLILDDLARVRSAQ</sequence>
<dbReference type="Proteomes" id="UP000620124">
    <property type="component" value="Unassembled WGS sequence"/>
</dbReference>
<organism evidence="1 2">
    <name type="scientific">Mycena venus</name>
    <dbReference type="NCBI Taxonomy" id="2733690"/>
    <lineage>
        <taxon>Eukaryota</taxon>
        <taxon>Fungi</taxon>
        <taxon>Dikarya</taxon>
        <taxon>Basidiomycota</taxon>
        <taxon>Agaricomycotina</taxon>
        <taxon>Agaricomycetes</taxon>
        <taxon>Agaricomycetidae</taxon>
        <taxon>Agaricales</taxon>
        <taxon>Marasmiineae</taxon>
        <taxon>Mycenaceae</taxon>
        <taxon>Mycena</taxon>
    </lineage>
</organism>
<dbReference type="PANTHER" id="PTHR23314:SF0">
    <property type="entry name" value="SPERM-ASSOCIATED ANTIGEN 6"/>
    <property type="match status" value="1"/>
</dbReference>
<dbReference type="SUPFAM" id="SSF48371">
    <property type="entry name" value="ARM repeat"/>
    <property type="match status" value="3"/>
</dbReference>
<protein>
    <submittedName>
        <fullName evidence="1">Uncharacterized protein</fullName>
    </submittedName>
</protein>
<dbReference type="InterPro" id="IPR016024">
    <property type="entry name" value="ARM-type_fold"/>
</dbReference>
<evidence type="ECO:0000313" key="2">
    <source>
        <dbReference type="Proteomes" id="UP000620124"/>
    </source>
</evidence>
<evidence type="ECO:0000313" key="1">
    <source>
        <dbReference type="EMBL" id="KAF7360406.1"/>
    </source>
</evidence>
<dbReference type="PANTHER" id="PTHR23314">
    <property type="entry name" value="SPERM-ASSOCIATED ANTIGEN 6 ARMADILLO REPEAT-CONTAINING"/>
    <property type="match status" value="1"/>
</dbReference>
<accession>A0A8H6YKL6</accession>
<reference evidence="1" key="1">
    <citation type="submission" date="2020-05" db="EMBL/GenBank/DDBJ databases">
        <title>Mycena genomes resolve the evolution of fungal bioluminescence.</title>
        <authorList>
            <person name="Tsai I.J."/>
        </authorList>
    </citation>
    <scope>NUCLEOTIDE SEQUENCE</scope>
    <source>
        <strain evidence="1">CCC161011</strain>
    </source>
</reference>
<dbReference type="GO" id="GO:0003341">
    <property type="term" value="P:cilium movement"/>
    <property type="evidence" value="ECO:0007669"/>
    <property type="project" value="TreeGrafter"/>
</dbReference>
<dbReference type="Gene3D" id="1.25.10.10">
    <property type="entry name" value="Leucine-rich Repeat Variant"/>
    <property type="match status" value="5"/>
</dbReference>
<dbReference type="EMBL" id="JACAZI010000005">
    <property type="protein sequence ID" value="KAF7360406.1"/>
    <property type="molecule type" value="Genomic_DNA"/>
</dbReference>
<dbReference type="GO" id="GO:0008017">
    <property type="term" value="F:microtubule binding"/>
    <property type="evidence" value="ECO:0007669"/>
    <property type="project" value="TreeGrafter"/>
</dbReference>
<proteinExistence type="predicted"/>
<dbReference type="AlphaFoldDB" id="A0A8H6YKL6"/>
<dbReference type="GO" id="GO:0015630">
    <property type="term" value="C:microtubule cytoskeleton"/>
    <property type="evidence" value="ECO:0007669"/>
    <property type="project" value="TreeGrafter"/>
</dbReference>
<comment type="caution">
    <text evidence="1">The sequence shown here is derived from an EMBL/GenBank/DDBJ whole genome shotgun (WGS) entry which is preliminary data.</text>
</comment>
<dbReference type="InterPro" id="IPR011989">
    <property type="entry name" value="ARM-like"/>
</dbReference>
<name>A0A8H6YKL6_9AGAR</name>
<dbReference type="OrthoDB" id="7537227at2759"/>
<gene>
    <name evidence="1" type="ORF">MVEN_00770500</name>
</gene>
<dbReference type="SMART" id="SM00185">
    <property type="entry name" value="ARM"/>
    <property type="match status" value="12"/>
</dbReference>
<dbReference type="InterPro" id="IPR000225">
    <property type="entry name" value="Armadillo"/>
</dbReference>